<dbReference type="GO" id="GO:1901135">
    <property type="term" value="P:carbohydrate derivative metabolic process"/>
    <property type="evidence" value="ECO:0007669"/>
    <property type="project" value="InterPro"/>
</dbReference>
<dbReference type="InterPro" id="IPR035484">
    <property type="entry name" value="SIS_PGI/PMI_1"/>
</dbReference>
<gene>
    <name evidence="4" type="ORF">UFOPK3789_00781</name>
</gene>
<reference evidence="4" key="1">
    <citation type="submission" date="2020-05" db="EMBL/GenBank/DDBJ databases">
        <authorList>
            <person name="Chiriac C."/>
            <person name="Salcher M."/>
            <person name="Ghai R."/>
            <person name="Kavagutti S V."/>
        </authorList>
    </citation>
    <scope>NUCLEOTIDE SEQUENCE</scope>
</reference>
<dbReference type="InterPro" id="IPR001347">
    <property type="entry name" value="SIS_dom"/>
</dbReference>
<dbReference type="AlphaFoldDB" id="A0A6J7KCA9"/>
<dbReference type="CDD" id="cd05637">
    <property type="entry name" value="SIS_PGI_PMI_2"/>
    <property type="match status" value="1"/>
</dbReference>
<evidence type="ECO:0000313" key="4">
    <source>
        <dbReference type="EMBL" id="CAB4952533.1"/>
    </source>
</evidence>
<dbReference type="InterPro" id="IPR046348">
    <property type="entry name" value="SIS_dom_sf"/>
</dbReference>
<dbReference type="InterPro" id="IPR019490">
    <property type="entry name" value="Glu6P/Mann6P_isomerase_C"/>
</dbReference>
<evidence type="ECO:0000256" key="1">
    <source>
        <dbReference type="ARBA" id="ARBA00010523"/>
    </source>
</evidence>
<keyword evidence="2" id="KW-0413">Isomerase</keyword>
<dbReference type="GO" id="GO:0004476">
    <property type="term" value="F:mannose-6-phosphate isomerase activity"/>
    <property type="evidence" value="ECO:0007669"/>
    <property type="project" value="InterPro"/>
</dbReference>
<dbReference type="Gene3D" id="3.40.50.10490">
    <property type="entry name" value="Glucose-6-phosphate isomerase like protein, domain 1"/>
    <property type="match status" value="2"/>
</dbReference>
<dbReference type="SUPFAM" id="SSF53697">
    <property type="entry name" value="SIS domain"/>
    <property type="match status" value="1"/>
</dbReference>
<proteinExistence type="inferred from homology"/>
<evidence type="ECO:0000256" key="2">
    <source>
        <dbReference type="ARBA" id="ARBA00023235"/>
    </source>
</evidence>
<dbReference type="NCBIfam" id="NF006426">
    <property type="entry name" value="PRK08674.1-6"/>
    <property type="match status" value="1"/>
</dbReference>
<dbReference type="GO" id="GO:0005975">
    <property type="term" value="P:carbohydrate metabolic process"/>
    <property type="evidence" value="ECO:0007669"/>
    <property type="project" value="InterPro"/>
</dbReference>
<dbReference type="Pfam" id="PF10432">
    <property type="entry name" value="bact-PGI_C"/>
    <property type="match status" value="1"/>
</dbReference>
<sequence>MALDSLDFLEAVRGLPEQIADAHVSARDALRGASLPAPVDLTSIAVLGMGGSGISGDVLASVGSNELSLPVLVHKQIRTPAYIGERTLVFAVSYSGETEETVAMTRGAIAAGARVVVVSSGGELVRMAKESGALHLSCPSGFMPRAAIGALVAPILSTLGAIGLLTNVDDDLISARDQLGVRRDACAPEVAAPENIARELARNIGGTFPVIYGGGAIGSVAAMRWKCDINENAKAPAFWAAYPELDHNEICAWGQHGDVTRQVISMIELRHEFEHDRLSQRIEVTRDIVSEAVHQVLEVRASGNSRLAQLLDLMYVGDWVSVYMAMNAGVDPGPIEAIATLKGILGSTAQ</sequence>
<protein>
    <submittedName>
        <fullName evidence="4">Unannotated protein</fullName>
    </submittedName>
</protein>
<dbReference type="EMBL" id="CAFBNL010000035">
    <property type="protein sequence ID" value="CAB4952533.1"/>
    <property type="molecule type" value="Genomic_DNA"/>
</dbReference>
<dbReference type="PROSITE" id="PS51464">
    <property type="entry name" value="SIS"/>
    <property type="match status" value="1"/>
</dbReference>
<dbReference type="GO" id="GO:0004347">
    <property type="term" value="F:glucose-6-phosphate isomerase activity"/>
    <property type="evidence" value="ECO:0007669"/>
    <property type="project" value="InterPro"/>
</dbReference>
<feature type="domain" description="SIS" evidence="3">
    <location>
        <begin position="26"/>
        <end position="172"/>
    </location>
</feature>
<evidence type="ECO:0000259" key="3">
    <source>
        <dbReference type="PROSITE" id="PS51464"/>
    </source>
</evidence>
<accession>A0A6J7KCA9</accession>
<dbReference type="GO" id="GO:0097367">
    <property type="term" value="F:carbohydrate derivative binding"/>
    <property type="evidence" value="ECO:0007669"/>
    <property type="project" value="InterPro"/>
</dbReference>
<dbReference type="NCBIfam" id="TIGR02128">
    <property type="entry name" value="G6PI_arch"/>
    <property type="match status" value="1"/>
</dbReference>
<organism evidence="4">
    <name type="scientific">freshwater metagenome</name>
    <dbReference type="NCBI Taxonomy" id="449393"/>
    <lineage>
        <taxon>unclassified sequences</taxon>
        <taxon>metagenomes</taxon>
        <taxon>ecological metagenomes</taxon>
    </lineage>
</organism>
<dbReference type="CDD" id="cd05017">
    <property type="entry name" value="SIS_PGI_PMI_1"/>
    <property type="match status" value="1"/>
</dbReference>
<comment type="similarity">
    <text evidence="1">Belongs to the PGI/PMI family.</text>
</comment>
<name>A0A6J7KCA9_9ZZZZ</name>